<dbReference type="EMBL" id="JBHULN010000019">
    <property type="protein sequence ID" value="MFD2573617.1"/>
    <property type="molecule type" value="Genomic_DNA"/>
</dbReference>
<keyword evidence="8" id="KW-0067">ATP-binding</keyword>
<dbReference type="CDD" id="cd05398">
    <property type="entry name" value="NT_ClassII-CCAase"/>
    <property type="match status" value="1"/>
</dbReference>
<dbReference type="PANTHER" id="PTHR47545">
    <property type="entry name" value="MULTIFUNCTIONAL CCA PROTEIN"/>
    <property type="match status" value="1"/>
</dbReference>
<dbReference type="Pfam" id="PF12627">
    <property type="entry name" value="PolyA_pol_RNAbd"/>
    <property type="match status" value="1"/>
</dbReference>
<dbReference type="CDD" id="cd00077">
    <property type="entry name" value="HDc"/>
    <property type="match status" value="1"/>
</dbReference>
<accession>A0ABW5MAJ5</accession>
<evidence type="ECO:0000256" key="5">
    <source>
        <dbReference type="ARBA" id="ARBA00022723"/>
    </source>
</evidence>
<comment type="caution">
    <text evidence="13">The sequence shown here is derived from an EMBL/GenBank/DDBJ whole genome shotgun (WGS) entry which is preliminary data.</text>
</comment>
<comment type="similarity">
    <text evidence="11">Belongs to the tRNA nucleotidyltransferase/poly(A) polymerase family.</text>
</comment>
<evidence type="ECO:0000313" key="13">
    <source>
        <dbReference type="EMBL" id="MFD2573617.1"/>
    </source>
</evidence>
<evidence type="ECO:0000256" key="9">
    <source>
        <dbReference type="ARBA" id="ARBA00022842"/>
    </source>
</evidence>
<keyword evidence="14" id="KW-1185">Reference proteome</keyword>
<dbReference type="NCBIfam" id="TIGR00277">
    <property type="entry name" value="HDIG"/>
    <property type="match status" value="1"/>
</dbReference>
<dbReference type="InterPro" id="IPR006674">
    <property type="entry name" value="HD_domain"/>
</dbReference>
<gene>
    <name evidence="13" type="ORF">ACFSUS_23460</name>
</gene>
<evidence type="ECO:0000256" key="2">
    <source>
        <dbReference type="ARBA" id="ARBA00022679"/>
    </source>
</evidence>
<evidence type="ECO:0000256" key="4">
    <source>
        <dbReference type="ARBA" id="ARBA00022695"/>
    </source>
</evidence>
<keyword evidence="6" id="KW-0547">Nucleotide-binding</keyword>
<feature type="domain" description="HD/PDEase" evidence="12">
    <location>
        <begin position="256"/>
        <end position="388"/>
    </location>
</feature>
<dbReference type="SMART" id="SM00471">
    <property type="entry name" value="HDc"/>
    <property type="match status" value="1"/>
</dbReference>
<dbReference type="SUPFAM" id="SSF81301">
    <property type="entry name" value="Nucleotidyltransferase"/>
    <property type="match status" value="1"/>
</dbReference>
<sequence length="502" mass="56825">MNFSDTLHKNPVFDLIAREADQLGVRAYVIGGFVRDLVLGRPSKDIDVVCIGSGITLAEAVGRVLHTKVSQFPSFGTAMLRTEHEGQDWEVEFVGARKESYRSDSRKPIVEDGTLEDDQNRRDFTINAMGISLNQADYGELIDPFGGLKDIKRKMIRTPLDPAITFSDDPLRMMRAIRFASQLSFDIEPDTFDAIVRMNERISIVSRERVTDELNKIILSPTPSYGFKLLYHAGLLDRIFPELVALKGVETIEGKGHKDNFYHTLQVLDNIANRADKSPVLRENELWLRWSALLHDIAKPATKRFDQKVGWTFHGHEDLGAKWVPGIFRTMKLPLNEHMRFVQKLVRLHLRPIALTKEQITDSALRRLLVDAGDDLDGLMALCRADITSKNYEKVQKHLRNFDKVERKLHDLEERDKLRNFQPVITGELIMAAFNLPPSKEVGELKTVIREAILDGIVPNTLEGAYPFLAEEGKKRGLTVSKSLAELSSLSAVPVENEHLSN</sequence>
<dbReference type="InterPro" id="IPR032828">
    <property type="entry name" value="PolyA_RNA-bd"/>
</dbReference>
<keyword evidence="4" id="KW-0548">Nucleotidyltransferase</keyword>
<keyword evidence="10 11" id="KW-0694">RNA-binding</keyword>
<dbReference type="RefSeq" id="WP_381526457.1">
    <property type="nucleotide sequence ID" value="NZ_JBHULN010000019.1"/>
</dbReference>
<dbReference type="Proteomes" id="UP001597469">
    <property type="component" value="Unassembled WGS sequence"/>
</dbReference>
<keyword evidence="7" id="KW-0692">RNA repair</keyword>
<dbReference type="InterPro" id="IPR003607">
    <property type="entry name" value="HD/PDEase_dom"/>
</dbReference>
<keyword evidence="9" id="KW-0460">Magnesium</keyword>
<keyword evidence="3" id="KW-0819">tRNA processing</keyword>
<evidence type="ECO:0000313" key="14">
    <source>
        <dbReference type="Proteomes" id="UP001597469"/>
    </source>
</evidence>
<dbReference type="PANTHER" id="PTHR47545:SF1">
    <property type="entry name" value="MULTIFUNCTIONAL CCA PROTEIN"/>
    <property type="match status" value="1"/>
</dbReference>
<dbReference type="InterPro" id="IPR043519">
    <property type="entry name" value="NT_sf"/>
</dbReference>
<dbReference type="Gene3D" id="1.10.3090.10">
    <property type="entry name" value="cca-adding enzyme, domain 2"/>
    <property type="match status" value="1"/>
</dbReference>
<keyword evidence="5" id="KW-0479">Metal-binding</keyword>
<dbReference type="Pfam" id="PF01966">
    <property type="entry name" value="HD"/>
    <property type="match status" value="1"/>
</dbReference>
<dbReference type="SUPFAM" id="SSF81891">
    <property type="entry name" value="Poly A polymerase C-terminal region-like"/>
    <property type="match status" value="1"/>
</dbReference>
<evidence type="ECO:0000256" key="10">
    <source>
        <dbReference type="ARBA" id="ARBA00022884"/>
    </source>
</evidence>
<dbReference type="InterPro" id="IPR002646">
    <property type="entry name" value="PolA_pol_head_dom"/>
</dbReference>
<evidence type="ECO:0000259" key="12">
    <source>
        <dbReference type="SMART" id="SM00471"/>
    </source>
</evidence>
<dbReference type="Gene3D" id="3.30.460.10">
    <property type="entry name" value="Beta Polymerase, domain 2"/>
    <property type="match status" value="1"/>
</dbReference>
<organism evidence="13 14">
    <name type="scientific">Spirosoma soli</name>
    <dbReference type="NCBI Taxonomy" id="1770529"/>
    <lineage>
        <taxon>Bacteria</taxon>
        <taxon>Pseudomonadati</taxon>
        <taxon>Bacteroidota</taxon>
        <taxon>Cytophagia</taxon>
        <taxon>Cytophagales</taxon>
        <taxon>Cytophagaceae</taxon>
        <taxon>Spirosoma</taxon>
    </lineage>
</organism>
<dbReference type="Pfam" id="PF01743">
    <property type="entry name" value="PolyA_pol"/>
    <property type="match status" value="1"/>
</dbReference>
<keyword evidence="2 11" id="KW-0808">Transferase</keyword>
<evidence type="ECO:0000256" key="8">
    <source>
        <dbReference type="ARBA" id="ARBA00022840"/>
    </source>
</evidence>
<name>A0ABW5MAJ5_9BACT</name>
<dbReference type="InterPro" id="IPR006675">
    <property type="entry name" value="HDIG_dom"/>
</dbReference>
<protein>
    <submittedName>
        <fullName evidence="13">CCA tRNA nucleotidyltransferase</fullName>
    </submittedName>
</protein>
<evidence type="ECO:0000256" key="1">
    <source>
        <dbReference type="ARBA" id="ARBA00001946"/>
    </source>
</evidence>
<evidence type="ECO:0000256" key="3">
    <source>
        <dbReference type="ARBA" id="ARBA00022694"/>
    </source>
</evidence>
<evidence type="ECO:0000256" key="11">
    <source>
        <dbReference type="RuleBase" id="RU003953"/>
    </source>
</evidence>
<comment type="cofactor">
    <cofactor evidence="1">
        <name>Mg(2+)</name>
        <dbReference type="ChEBI" id="CHEBI:18420"/>
    </cofactor>
</comment>
<evidence type="ECO:0000256" key="6">
    <source>
        <dbReference type="ARBA" id="ARBA00022741"/>
    </source>
</evidence>
<evidence type="ECO:0000256" key="7">
    <source>
        <dbReference type="ARBA" id="ARBA00022800"/>
    </source>
</evidence>
<dbReference type="InterPro" id="IPR050124">
    <property type="entry name" value="tRNA_CCA-adding_enzyme"/>
</dbReference>
<reference evidence="14" key="1">
    <citation type="journal article" date="2019" name="Int. J. Syst. Evol. Microbiol.">
        <title>The Global Catalogue of Microorganisms (GCM) 10K type strain sequencing project: providing services to taxonomists for standard genome sequencing and annotation.</title>
        <authorList>
            <consortium name="The Broad Institute Genomics Platform"/>
            <consortium name="The Broad Institute Genome Sequencing Center for Infectious Disease"/>
            <person name="Wu L."/>
            <person name="Ma J."/>
        </authorList>
    </citation>
    <scope>NUCLEOTIDE SEQUENCE [LARGE SCALE GENOMIC DNA]</scope>
    <source>
        <strain evidence="14">KCTC 42805</strain>
    </source>
</reference>
<proteinExistence type="inferred from homology"/>